<organism evidence="3">
    <name type="scientific">Candidatus Kentrum eta</name>
    <dbReference type="NCBI Taxonomy" id="2126337"/>
    <lineage>
        <taxon>Bacteria</taxon>
        <taxon>Pseudomonadati</taxon>
        <taxon>Pseudomonadota</taxon>
        <taxon>Gammaproteobacteria</taxon>
        <taxon>Candidatus Kentrum</taxon>
    </lineage>
</organism>
<evidence type="ECO:0000259" key="1">
    <source>
        <dbReference type="Pfam" id="PF12697"/>
    </source>
</evidence>
<dbReference type="InterPro" id="IPR000073">
    <property type="entry name" value="AB_hydrolase_1"/>
</dbReference>
<dbReference type="Pfam" id="PF12697">
    <property type="entry name" value="Abhydrolase_6"/>
    <property type="match status" value="1"/>
</dbReference>
<sequence>MKYANQQAWKAIQALLPPERHLSSETTPVEAIWQWRGHGVHLDRLGNTDSPVKVILFHGVGTNGRQMSMIVGAPLFRLGYEVVAMDMPTCGLTRVNAKEKAAYDNWVALASDFIRAESANDDRPIFLYGLSAGGMLTYHVTVNVTANAVTDNIVGIGGTTFLDQREQIVRDKTSRNLFMSRVGAPLAHIAARTPFSSLKIPMRLASKMHPSTCQQPGCA</sequence>
<reference evidence="3" key="1">
    <citation type="submission" date="2019-02" db="EMBL/GenBank/DDBJ databases">
        <authorList>
            <person name="Gruber-Vodicka R. H."/>
            <person name="Seah K. B. B."/>
        </authorList>
    </citation>
    <scope>NUCLEOTIDE SEQUENCE</scope>
    <source>
        <strain evidence="4">BECK_SA2B12</strain>
        <strain evidence="3">BECK_SA2B15</strain>
        <strain evidence="2">BECK_SA2B20</strain>
    </source>
</reference>
<evidence type="ECO:0000313" key="4">
    <source>
        <dbReference type="EMBL" id="VFK05327.1"/>
    </source>
</evidence>
<evidence type="ECO:0000313" key="3">
    <source>
        <dbReference type="EMBL" id="VFK02149.1"/>
    </source>
</evidence>
<dbReference type="EMBL" id="CAADFI010000244">
    <property type="protein sequence ID" value="VFK01728.1"/>
    <property type="molecule type" value="Genomic_DNA"/>
</dbReference>
<protein>
    <submittedName>
        <fullName evidence="3">Alpha/beta hydrolase family protein</fullName>
    </submittedName>
</protein>
<dbReference type="EMBL" id="CAADFG010000256">
    <property type="protein sequence ID" value="VFK02149.1"/>
    <property type="molecule type" value="Genomic_DNA"/>
</dbReference>
<dbReference type="SUPFAM" id="SSF53474">
    <property type="entry name" value="alpha/beta-Hydrolases"/>
    <property type="match status" value="1"/>
</dbReference>
<proteinExistence type="predicted"/>
<feature type="domain" description="AB hydrolase-1" evidence="1">
    <location>
        <begin position="54"/>
        <end position="164"/>
    </location>
</feature>
<dbReference type="EMBL" id="CAADFJ010000260">
    <property type="protein sequence ID" value="VFK05327.1"/>
    <property type="molecule type" value="Genomic_DNA"/>
</dbReference>
<accession>A0A450VBI3</accession>
<gene>
    <name evidence="3" type="ORF">BECKH772A_GA0070896_102561</name>
    <name evidence="2" type="ORF">BECKH772B_GA0070898_102442</name>
    <name evidence="4" type="ORF">BECKH772C_GA0070978_102601</name>
</gene>
<dbReference type="Gene3D" id="3.40.50.1820">
    <property type="entry name" value="alpha/beta hydrolase"/>
    <property type="match status" value="1"/>
</dbReference>
<dbReference type="AlphaFoldDB" id="A0A450VBI3"/>
<dbReference type="GO" id="GO:0016787">
    <property type="term" value="F:hydrolase activity"/>
    <property type="evidence" value="ECO:0007669"/>
    <property type="project" value="UniProtKB-KW"/>
</dbReference>
<keyword evidence="3" id="KW-0378">Hydrolase</keyword>
<dbReference type="InterPro" id="IPR029058">
    <property type="entry name" value="AB_hydrolase_fold"/>
</dbReference>
<evidence type="ECO:0000313" key="2">
    <source>
        <dbReference type="EMBL" id="VFK01728.1"/>
    </source>
</evidence>
<name>A0A450VBI3_9GAMM</name>